<dbReference type="AlphaFoldDB" id="A0A1D1XIG9"/>
<feature type="compositionally biased region" description="Acidic residues" evidence="4">
    <location>
        <begin position="447"/>
        <end position="461"/>
    </location>
</feature>
<dbReference type="PANTHER" id="PTHR15410">
    <property type="entry name" value="HIRA-INTERACTING PROTEIN 3"/>
    <property type="match status" value="1"/>
</dbReference>
<name>A0A1D1XIG9_9ARAE</name>
<feature type="compositionally biased region" description="Basic and acidic residues" evidence="4">
    <location>
        <begin position="98"/>
        <end position="118"/>
    </location>
</feature>
<evidence type="ECO:0000259" key="5">
    <source>
        <dbReference type="SMART" id="SM01082"/>
    </source>
</evidence>
<evidence type="ECO:0000313" key="6">
    <source>
        <dbReference type="EMBL" id="JAT42071.1"/>
    </source>
</evidence>
<keyword evidence="3" id="KW-0539">Nucleus</keyword>
<dbReference type="InterPro" id="IPR037647">
    <property type="entry name" value="HIRIP3"/>
</dbReference>
<comment type="subcellular location">
    <subcellularLocation>
        <location evidence="1">Nucleus</location>
    </subcellularLocation>
</comment>
<reference evidence="6" key="1">
    <citation type="submission" date="2015-07" db="EMBL/GenBank/DDBJ databases">
        <title>Transcriptome Assembly of Anthurium amnicola.</title>
        <authorList>
            <person name="Suzuki J."/>
        </authorList>
    </citation>
    <scope>NUCLEOTIDE SEQUENCE</scope>
</reference>
<dbReference type="GO" id="GO:0005634">
    <property type="term" value="C:nucleus"/>
    <property type="evidence" value="ECO:0007669"/>
    <property type="project" value="UniProtKB-SubCell"/>
</dbReference>
<dbReference type="PANTHER" id="PTHR15410:SF2">
    <property type="entry name" value="HIRA-INTERACTING PROTEIN 3"/>
    <property type="match status" value="1"/>
</dbReference>
<sequence length="461" mass="51623">EREREMEEEAKSKVEEGIEEKILRAMRVRVSDFKEQANSITLENVRRTLEKDLGMDAFTLDAHKRFIKQSLDECFHDAEEPNTSKVAAKKMESSVQPENRKKSDDIPQPEERKECASGLDEKIEGIAAAGDDTNAQEMNNVPHVMSEVNLNEDTIKKAIKKRASYFRANSEKISLVGVRRLLEEDLKLEKNTLDVYKKFINTQLDEVLQSPEVAKPTSVRKKHTVKDTPGMTTKGPAVVGRSKNSEDSSGSGVSGSEDEETDEHQTKSKKRSAQKIRNNGLVKKQKTSMEVSKPASSGKKKNAEPAVGKTTETEDVGNSSEDAHSHSSDEESVKKRRETPVQAYGKRVENLKSIIKSCGLGVPPSVYKRVKQAPESKRESCLIKELEDILSKEGLSTNPSEKDMKTVRKKKERAKELEGIDLSNIVSSTRRRTTSSFVVSVKPEVVAESDEDDEEEEEEEE</sequence>
<gene>
    <name evidence="6" type="primary">Hirip3_2</name>
    <name evidence="6" type="ORF">g.35034</name>
</gene>
<feature type="compositionally biased region" description="Basic and acidic residues" evidence="4">
    <location>
        <begin position="321"/>
        <end position="333"/>
    </location>
</feature>
<feature type="region of interest" description="Disordered" evidence="4">
    <location>
        <begin position="208"/>
        <end position="344"/>
    </location>
</feature>
<protein>
    <submittedName>
        <fullName evidence="6">HIRA-interacting protein 3</fullName>
    </submittedName>
</protein>
<feature type="region of interest" description="Disordered" evidence="4">
    <location>
        <begin position="78"/>
        <end position="118"/>
    </location>
</feature>
<accession>A0A1D1XIG9</accession>
<feature type="domain" description="Histone chaperone" evidence="5">
    <location>
        <begin position="411"/>
        <end position="446"/>
    </location>
</feature>
<feature type="non-terminal residue" evidence="6">
    <location>
        <position position="1"/>
    </location>
</feature>
<evidence type="ECO:0000256" key="4">
    <source>
        <dbReference type="SAM" id="MobiDB-lite"/>
    </source>
</evidence>
<organism evidence="6">
    <name type="scientific">Anthurium amnicola</name>
    <dbReference type="NCBI Taxonomy" id="1678845"/>
    <lineage>
        <taxon>Eukaryota</taxon>
        <taxon>Viridiplantae</taxon>
        <taxon>Streptophyta</taxon>
        <taxon>Embryophyta</taxon>
        <taxon>Tracheophyta</taxon>
        <taxon>Spermatophyta</taxon>
        <taxon>Magnoliopsida</taxon>
        <taxon>Liliopsida</taxon>
        <taxon>Araceae</taxon>
        <taxon>Pothoideae</taxon>
        <taxon>Potheae</taxon>
        <taxon>Anthurium</taxon>
    </lineage>
</organism>
<evidence type="ECO:0000256" key="1">
    <source>
        <dbReference type="ARBA" id="ARBA00004123"/>
    </source>
</evidence>
<dbReference type="EMBL" id="GDJX01025865">
    <property type="protein sequence ID" value="JAT42071.1"/>
    <property type="molecule type" value="Transcribed_RNA"/>
</dbReference>
<evidence type="ECO:0000256" key="2">
    <source>
        <dbReference type="ARBA" id="ARBA00023186"/>
    </source>
</evidence>
<evidence type="ECO:0000256" key="3">
    <source>
        <dbReference type="ARBA" id="ARBA00023242"/>
    </source>
</evidence>
<feature type="non-terminal residue" evidence="6">
    <location>
        <position position="461"/>
    </location>
</feature>
<dbReference type="Pfam" id="PF09649">
    <property type="entry name" value="CHZ"/>
    <property type="match status" value="1"/>
</dbReference>
<feature type="region of interest" description="Disordered" evidence="4">
    <location>
        <begin position="442"/>
        <end position="461"/>
    </location>
</feature>
<keyword evidence="2" id="KW-0143">Chaperone</keyword>
<dbReference type="SMART" id="SM01082">
    <property type="entry name" value="CHZ"/>
    <property type="match status" value="1"/>
</dbReference>
<dbReference type="InterPro" id="IPR019098">
    <property type="entry name" value="Histone_chaperone_domain_CHZ"/>
</dbReference>
<proteinExistence type="predicted"/>